<dbReference type="Proteomes" id="UP000241818">
    <property type="component" value="Unassembled WGS sequence"/>
</dbReference>
<protein>
    <submittedName>
        <fullName evidence="1">Uncharacterized protein</fullName>
    </submittedName>
</protein>
<dbReference type="RefSeq" id="XP_024724378.1">
    <property type="nucleotide sequence ID" value="XM_024864339.1"/>
</dbReference>
<dbReference type="GeneID" id="36572420"/>
<proteinExistence type="predicted"/>
<evidence type="ECO:0000313" key="1">
    <source>
        <dbReference type="EMBL" id="PSS25779.1"/>
    </source>
</evidence>
<dbReference type="EMBL" id="KZ679007">
    <property type="protein sequence ID" value="PSS25779.1"/>
    <property type="molecule type" value="Genomic_DNA"/>
</dbReference>
<keyword evidence="2" id="KW-1185">Reference proteome</keyword>
<sequence length="82" mass="9574">MMILSLPISVAKLKLNPNSKTMRALPTSLSLPSQYTEIERRYRRRIYSLRVRVQSIVATEWRGRIPIEYHGTGKDFWASPLQ</sequence>
<evidence type="ECO:0000313" key="2">
    <source>
        <dbReference type="Proteomes" id="UP000241818"/>
    </source>
</evidence>
<gene>
    <name evidence="1" type="ORF">M430DRAFT_206640</name>
</gene>
<name>A0A2T3BBY3_AMORE</name>
<organism evidence="1 2">
    <name type="scientific">Amorphotheca resinae ATCC 22711</name>
    <dbReference type="NCBI Taxonomy" id="857342"/>
    <lineage>
        <taxon>Eukaryota</taxon>
        <taxon>Fungi</taxon>
        <taxon>Dikarya</taxon>
        <taxon>Ascomycota</taxon>
        <taxon>Pezizomycotina</taxon>
        <taxon>Leotiomycetes</taxon>
        <taxon>Helotiales</taxon>
        <taxon>Amorphothecaceae</taxon>
        <taxon>Amorphotheca</taxon>
    </lineage>
</organism>
<dbReference type="InParanoid" id="A0A2T3BBY3"/>
<reference evidence="1 2" key="1">
    <citation type="journal article" date="2018" name="New Phytol.">
        <title>Comparative genomics and transcriptomics depict ericoid mycorrhizal fungi as versatile saprotrophs and plant mutualists.</title>
        <authorList>
            <person name="Martino E."/>
            <person name="Morin E."/>
            <person name="Grelet G.A."/>
            <person name="Kuo A."/>
            <person name="Kohler A."/>
            <person name="Daghino S."/>
            <person name="Barry K.W."/>
            <person name="Cichocki N."/>
            <person name="Clum A."/>
            <person name="Dockter R.B."/>
            <person name="Hainaut M."/>
            <person name="Kuo R.C."/>
            <person name="LaButti K."/>
            <person name="Lindahl B.D."/>
            <person name="Lindquist E.A."/>
            <person name="Lipzen A."/>
            <person name="Khouja H.R."/>
            <person name="Magnuson J."/>
            <person name="Murat C."/>
            <person name="Ohm R.A."/>
            <person name="Singer S.W."/>
            <person name="Spatafora J.W."/>
            <person name="Wang M."/>
            <person name="Veneault-Fourrey C."/>
            <person name="Henrissat B."/>
            <person name="Grigoriev I.V."/>
            <person name="Martin F.M."/>
            <person name="Perotto S."/>
        </authorList>
    </citation>
    <scope>NUCLEOTIDE SEQUENCE [LARGE SCALE GENOMIC DNA]</scope>
    <source>
        <strain evidence="1 2">ATCC 22711</strain>
    </source>
</reference>
<accession>A0A2T3BBY3</accession>
<dbReference type="AlphaFoldDB" id="A0A2T3BBY3"/>